<feature type="domain" description="RDD" evidence="6">
    <location>
        <begin position="24"/>
        <end position="208"/>
    </location>
</feature>
<accession>A0ABR8CS68</accession>
<evidence type="ECO:0000256" key="1">
    <source>
        <dbReference type="ARBA" id="ARBA00004141"/>
    </source>
</evidence>
<feature type="transmembrane region" description="Helical" evidence="5">
    <location>
        <begin position="30"/>
        <end position="54"/>
    </location>
</feature>
<feature type="transmembrane region" description="Helical" evidence="5">
    <location>
        <begin position="290"/>
        <end position="314"/>
    </location>
</feature>
<reference evidence="7 8" key="1">
    <citation type="journal article" date="2020" name="ISME J.">
        <title>Comparative genomics reveals insights into cyanobacterial evolution and habitat adaptation.</title>
        <authorList>
            <person name="Chen M.Y."/>
            <person name="Teng W.K."/>
            <person name="Zhao L."/>
            <person name="Hu C.X."/>
            <person name="Zhou Y.K."/>
            <person name="Han B.P."/>
            <person name="Song L.R."/>
            <person name="Shu W.S."/>
        </authorList>
    </citation>
    <scope>NUCLEOTIDE SEQUENCE [LARGE SCALE GENOMIC DNA]</scope>
    <source>
        <strain evidence="7 8">FACHB-260</strain>
    </source>
</reference>
<evidence type="ECO:0000313" key="8">
    <source>
        <dbReference type="Proteomes" id="UP000607281"/>
    </source>
</evidence>
<dbReference type="Pfam" id="PF06271">
    <property type="entry name" value="RDD"/>
    <property type="match status" value="1"/>
</dbReference>
<feature type="transmembrane region" description="Helical" evidence="5">
    <location>
        <begin position="97"/>
        <end position="118"/>
    </location>
</feature>
<dbReference type="Pfam" id="PF00805">
    <property type="entry name" value="Pentapeptide"/>
    <property type="match status" value="4"/>
</dbReference>
<evidence type="ECO:0000256" key="3">
    <source>
        <dbReference type="ARBA" id="ARBA00022989"/>
    </source>
</evidence>
<keyword evidence="8" id="KW-1185">Reference proteome</keyword>
<proteinExistence type="predicted"/>
<protein>
    <submittedName>
        <fullName evidence="7">Pentapeptide repeat-containing protein</fullName>
    </submittedName>
</protein>
<gene>
    <name evidence="7" type="ORF">H6G18_17250</name>
</gene>
<dbReference type="SUPFAM" id="SSF141571">
    <property type="entry name" value="Pentapeptide repeat-like"/>
    <property type="match status" value="2"/>
</dbReference>
<dbReference type="PANTHER" id="PTHR14136">
    <property type="entry name" value="BTB_POZ DOMAIN-CONTAINING PROTEIN KCTD9"/>
    <property type="match status" value="1"/>
</dbReference>
<keyword evidence="3 5" id="KW-1133">Transmembrane helix</keyword>
<name>A0ABR8CS68_9NOST</name>
<keyword evidence="4 5" id="KW-0472">Membrane</keyword>
<comment type="caution">
    <text evidence="7">The sequence shown here is derived from an EMBL/GenBank/DDBJ whole genome shotgun (WGS) entry which is preliminary data.</text>
</comment>
<evidence type="ECO:0000313" key="7">
    <source>
        <dbReference type="EMBL" id="MBD2345879.1"/>
    </source>
</evidence>
<dbReference type="InterPro" id="IPR001646">
    <property type="entry name" value="5peptide_repeat"/>
</dbReference>
<dbReference type="InterPro" id="IPR051082">
    <property type="entry name" value="Pentapeptide-BTB/POZ_domain"/>
</dbReference>
<feature type="transmembrane region" description="Helical" evidence="5">
    <location>
        <begin position="175"/>
        <end position="193"/>
    </location>
</feature>
<organism evidence="7 8">
    <name type="scientific">Anabaena subtropica FACHB-260</name>
    <dbReference type="NCBI Taxonomy" id="2692884"/>
    <lineage>
        <taxon>Bacteria</taxon>
        <taxon>Bacillati</taxon>
        <taxon>Cyanobacteriota</taxon>
        <taxon>Cyanophyceae</taxon>
        <taxon>Nostocales</taxon>
        <taxon>Nostocaceae</taxon>
        <taxon>Anabaena</taxon>
    </lineage>
</organism>
<dbReference type="InterPro" id="IPR010432">
    <property type="entry name" value="RDD"/>
</dbReference>
<evidence type="ECO:0000259" key="6">
    <source>
        <dbReference type="Pfam" id="PF06271"/>
    </source>
</evidence>
<dbReference type="Gene3D" id="2.160.20.80">
    <property type="entry name" value="E3 ubiquitin-protein ligase SopA"/>
    <property type="match status" value="2"/>
</dbReference>
<dbReference type="PANTHER" id="PTHR14136:SF17">
    <property type="entry name" value="BTB_POZ DOMAIN-CONTAINING PROTEIN KCTD9"/>
    <property type="match status" value="1"/>
</dbReference>
<keyword evidence="2 5" id="KW-0812">Transmembrane</keyword>
<comment type="subcellular location">
    <subcellularLocation>
        <location evidence="1">Membrane</location>
        <topology evidence="1">Multi-pass membrane protein</topology>
    </subcellularLocation>
</comment>
<evidence type="ECO:0000256" key="5">
    <source>
        <dbReference type="SAM" id="Phobius"/>
    </source>
</evidence>
<evidence type="ECO:0000256" key="4">
    <source>
        <dbReference type="ARBA" id="ARBA00023136"/>
    </source>
</evidence>
<evidence type="ECO:0000256" key="2">
    <source>
        <dbReference type="ARBA" id="ARBA00022692"/>
    </source>
</evidence>
<dbReference type="Proteomes" id="UP000607281">
    <property type="component" value="Unassembled WGS sequence"/>
</dbReference>
<dbReference type="EMBL" id="JACJRF010000032">
    <property type="protein sequence ID" value="MBD2345879.1"/>
    <property type="molecule type" value="Genomic_DNA"/>
</dbReference>
<dbReference type="RefSeq" id="WP_190408306.1">
    <property type="nucleotide sequence ID" value="NZ_JACJRF010000032.1"/>
</dbReference>
<sequence length="738" mass="80019">MTTPIVKKIHNQPSKNLAKPNSLPLTTRRLAAWVTEITLLATTGLVPFGLGVYINSRSDINRVPLHPALIVTERAIARPLALPADYGIRNVAWPTNYLWMLALLAPTTISWWQLYLLAKTGSTLPKRWFGIKVVNEEGTPPGLAAVAVREGIGRWTVPMSVAYILWRYSFAFPNLGLFTSLAVLMVIGEALALPARRGRKALHDWLAGTYVIDANRPAPSVDVAASGRSLSTVSHQTEQQLEGNATLATTAMAMSYPQPEAMISNRPEVIATDNSNLLSLWRRMQQNPSLTLFGVALTSMTAVLATLIGTQVYIQAQQSHQESQKINSQQFLALVQQLSPEFGASIEDRQRTILALGSLNDAQSIQFLTDLMVKETDPILLDTIQQALTSIGTAAIPELQNKNQFLATELDSIGSASQERETRQKRLQINQQTINKILNVYSGKTLGLDLSRTQLGQSGTPGISFFNLVLENIDLSGVKFKSANLNQASFKGSRFRGVGEDGRWDTYDDAIADLSQAQMKQANFTDANLSRVVMTRSDLSRATLNRANLSNARLIGANLSSAQLVGADLRGAVLENASLTGADLGDAKLQEANLYGARLGRVIAIGAQLSFANLTKTDWQSSDLSGADFERANLSNADLSATRMTGAILRSAKLENTNLRNADLSLVDLRGANVAGADFKDTILTPSRQDPADQFVQTPELGSVSAVVKGVDFSQAKNLDGKQLAYICTQGGIHPRCP</sequence>